<evidence type="ECO:0000256" key="1">
    <source>
        <dbReference type="SAM" id="Phobius"/>
    </source>
</evidence>
<evidence type="ECO:0000313" key="3">
    <source>
        <dbReference type="Proteomes" id="UP000186922"/>
    </source>
</evidence>
<evidence type="ECO:0000313" key="2">
    <source>
        <dbReference type="EMBL" id="GAV01579.1"/>
    </source>
</evidence>
<accession>A0A1D1VSP2</accession>
<dbReference type="EMBL" id="BDGG01000007">
    <property type="protein sequence ID" value="GAV01579.1"/>
    <property type="molecule type" value="Genomic_DNA"/>
</dbReference>
<organism evidence="2 3">
    <name type="scientific">Ramazzottius varieornatus</name>
    <name type="common">Water bear</name>
    <name type="synonym">Tardigrade</name>
    <dbReference type="NCBI Taxonomy" id="947166"/>
    <lineage>
        <taxon>Eukaryota</taxon>
        <taxon>Metazoa</taxon>
        <taxon>Ecdysozoa</taxon>
        <taxon>Tardigrada</taxon>
        <taxon>Eutardigrada</taxon>
        <taxon>Parachela</taxon>
        <taxon>Hypsibioidea</taxon>
        <taxon>Ramazzottiidae</taxon>
        <taxon>Ramazzottius</taxon>
    </lineage>
</organism>
<dbReference type="Proteomes" id="UP000186922">
    <property type="component" value="Unassembled WGS sequence"/>
</dbReference>
<keyword evidence="1" id="KW-1133">Transmembrane helix</keyword>
<sequence length="237" mass="26545">MDAYRSALVIELLDADALMPSTIFHRFPEFEVRSLRDYNVSYKFPPKWAAVTYTYLLALLFGQVLDQAIQDQADLSDGAAFVRRCLNRTFATRIGRYYINPSGETQSALVLSHFDVTNSSFRQKFLALRPGSSSLEQIGNQRWNGPHGKGVPLNEPRCGYSGEARICYLGDVTSAIIALLSVAAATVIITKFISLLRKYTQTSDPWWLLPDHCLTLLDIVAYRPDRGRSLGKNLATC</sequence>
<feature type="transmembrane region" description="Helical" evidence="1">
    <location>
        <begin position="175"/>
        <end position="196"/>
    </location>
</feature>
<dbReference type="Gene3D" id="3.40.50.2300">
    <property type="match status" value="1"/>
</dbReference>
<keyword evidence="1" id="KW-0812">Transmembrane</keyword>
<keyword evidence="1" id="KW-0472">Membrane</keyword>
<dbReference type="SUPFAM" id="SSF53822">
    <property type="entry name" value="Periplasmic binding protein-like I"/>
    <property type="match status" value="1"/>
</dbReference>
<keyword evidence="3" id="KW-1185">Reference proteome</keyword>
<protein>
    <recommendedName>
        <fullName evidence="4">Receptor ligand binding region domain-containing protein</fullName>
    </recommendedName>
</protein>
<name>A0A1D1VSP2_RAMVA</name>
<gene>
    <name evidence="2" type="primary">RvY_12269</name>
    <name evidence="2" type="synonym">RvY_12269.1</name>
    <name evidence="2" type="ORF">RvY_12269-1</name>
</gene>
<dbReference type="InterPro" id="IPR028082">
    <property type="entry name" value="Peripla_BP_I"/>
</dbReference>
<comment type="caution">
    <text evidence="2">The sequence shown here is derived from an EMBL/GenBank/DDBJ whole genome shotgun (WGS) entry which is preliminary data.</text>
</comment>
<proteinExistence type="predicted"/>
<reference evidence="2 3" key="1">
    <citation type="journal article" date="2016" name="Nat. Commun.">
        <title>Extremotolerant tardigrade genome and improved radiotolerance of human cultured cells by tardigrade-unique protein.</title>
        <authorList>
            <person name="Hashimoto T."/>
            <person name="Horikawa D.D."/>
            <person name="Saito Y."/>
            <person name="Kuwahara H."/>
            <person name="Kozuka-Hata H."/>
            <person name="Shin-I T."/>
            <person name="Minakuchi Y."/>
            <person name="Ohishi K."/>
            <person name="Motoyama A."/>
            <person name="Aizu T."/>
            <person name="Enomoto A."/>
            <person name="Kondo K."/>
            <person name="Tanaka S."/>
            <person name="Hara Y."/>
            <person name="Koshikawa S."/>
            <person name="Sagara H."/>
            <person name="Miura T."/>
            <person name="Yokobori S."/>
            <person name="Miyagawa K."/>
            <person name="Suzuki Y."/>
            <person name="Kubo T."/>
            <person name="Oyama M."/>
            <person name="Kohara Y."/>
            <person name="Fujiyama A."/>
            <person name="Arakawa K."/>
            <person name="Katayama T."/>
            <person name="Toyoda A."/>
            <person name="Kunieda T."/>
        </authorList>
    </citation>
    <scope>NUCLEOTIDE SEQUENCE [LARGE SCALE GENOMIC DNA]</scope>
    <source>
        <strain evidence="2 3">YOKOZUNA-1</strain>
    </source>
</reference>
<dbReference type="AlphaFoldDB" id="A0A1D1VSP2"/>
<evidence type="ECO:0008006" key="4">
    <source>
        <dbReference type="Google" id="ProtNLM"/>
    </source>
</evidence>